<dbReference type="InterPro" id="IPR035986">
    <property type="entry name" value="PKD_dom_sf"/>
</dbReference>
<dbReference type="Gene3D" id="2.60.120.200">
    <property type="match status" value="1"/>
</dbReference>
<dbReference type="SUPFAM" id="SSF49899">
    <property type="entry name" value="Concanavalin A-like lectins/glucanases"/>
    <property type="match status" value="1"/>
</dbReference>
<keyword evidence="3" id="KW-1133">Transmembrane helix</keyword>
<evidence type="ECO:0000259" key="4">
    <source>
        <dbReference type="PROSITE" id="PS50093"/>
    </source>
</evidence>
<keyword evidence="3" id="KW-0472">Membrane</keyword>
<dbReference type="EMBL" id="CP050124">
    <property type="protein sequence ID" value="QIP37630.1"/>
    <property type="molecule type" value="Genomic_DNA"/>
</dbReference>
<dbReference type="Pfam" id="PF18911">
    <property type="entry name" value="PKD_4"/>
    <property type="match status" value="1"/>
</dbReference>
<dbReference type="AlphaFoldDB" id="A0A6G9CLD5"/>
<evidence type="ECO:0000313" key="5">
    <source>
        <dbReference type="EMBL" id="QIP37630.1"/>
    </source>
</evidence>
<feature type="domain" description="PKD" evidence="4">
    <location>
        <begin position="789"/>
        <end position="875"/>
    </location>
</feature>
<dbReference type="SUPFAM" id="SSF49299">
    <property type="entry name" value="PKD domain"/>
    <property type="match status" value="1"/>
</dbReference>
<dbReference type="GO" id="GO:0005975">
    <property type="term" value="P:carbohydrate metabolic process"/>
    <property type="evidence" value="ECO:0007669"/>
    <property type="project" value="UniProtKB-ARBA"/>
</dbReference>
<dbReference type="Pfam" id="PF13385">
    <property type="entry name" value="Laminin_G_3"/>
    <property type="match status" value="1"/>
</dbReference>
<evidence type="ECO:0000256" key="2">
    <source>
        <dbReference type="ARBA" id="ARBA00023157"/>
    </source>
</evidence>
<keyword evidence="1" id="KW-0732">Signal</keyword>
<proteinExistence type="predicted"/>
<dbReference type="InterPro" id="IPR013783">
    <property type="entry name" value="Ig-like_fold"/>
</dbReference>
<evidence type="ECO:0000313" key="6">
    <source>
        <dbReference type="Proteomes" id="UP000502345"/>
    </source>
</evidence>
<name>A0A6G9CLD5_RHOER</name>
<dbReference type="RefSeq" id="WP_166501680.1">
    <property type="nucleotide sequence ID" value="NZ_CP050124.1"/>
</dbReference>
<reference evidence="5 6" key="1">
    <citation type="submission" date="2020-03" db="EMBL/GenBank/DDBJ databases">
        <title>Screen low temperature-resistant strains for efficient degradation of petroleum hydrocarbons under the low temperature.</title>
        <authorList>
            <person name="Wang Y."/>
            <person name="Chen J."/>
        </authorList>
    </citation>
    <scope>NUCLEOTIDE SEQUENCE [LARGE SCALE GENOMIC DNA]</scope>
    <source>
        <strain evidence="5 6">KB1</strain>
    </source>
</reference>
<dbReference type="PROSITE" id="PS50093">
    <property type="entry name" value="PKD"/>
    <property type="match status" value="1"/>
</dbReference>
<accession>A0A6G9CLD5</accession>
<dbReference type="InterPro" id="IPR022409">
    <property type="entry name" value="PKD/Chitinase_dom"/>
</dbReference>
<sequence length="1094" mass="113223">MVDIAGMRADGYQDHRKKWRGLVNAFVSVGTVLAVVGSLGIGTATADTAPTVPTIPRTVSADALPTVQVDGVVWAQIVVGNTVYVTGKFANARPAGAAPGTNLVPRSNALAYDLDTGELKPWAPALNGQGRALEASADGKTVFVGGDFTNVSGVNRYRLAAVDADNGTVLNIFTSALDAGVRALEVQGDTLYVGGIFNTVGGQARQRLAAFNVATGAALPWAPKANAEVMAITAPPGSNKVVVGGRFTTLNGANNVGVGSLDATSGATISFPTNTVVRNSGINSAIYSLSSDAGTVYGTGYSYGSGNLESVFASDVATGNLRWVSGCRGDTYSNVTIGDVMYVAGHPHDCSQIGGLPQTEPWSYQWSLAFRTNASGPINSSGNFLGKPAPELLHWLPTLAPGTFTGQKQAGWSIAGNDRYIVLGGEFPKVNGVPQEGLVRFAIKDQAPNKEAPNGYNELLPAMTGVGPGAVRATWTAAWDRDNSHLTYELLRGAQLSTATVAATTANDAQWWNRGRMGATDTSAPPGSTQTYRVRVTDAFGNTMVGPTATATVPAGIASPPSVYQELVARDGAVHYWRLGEASGTLASDWAGDADLTLKSAQRNVGGAIVGDPNPSTSFTAGSKTGGSAQFGPQSFSAEAWFNTTTRWGGKIIGFGSVNTNNSASSDRHVYMSNSGQLLLGANANGFRTVASPRSYNDGKWHHVVGVLGSTGMRLYVDGEQVAERADTVQAEYRTAGYWRVGGDSLGGWPSAPLSSNFSGALDEVAVYNSALSSDAVQAHWQRGQGVVANQPPVAAFTETVTDLAVAFDGSTSADPDGTIVSYEWNFGDDATGATITGADAKIDHSYAVAGTYAVTLTVVDNSGAKSTATHPVTVKDAVVPADGEVAKDNFDRETVSGLGEAEVGGVWSVTGGGAKASVESGSAKVTVPAGRSATMLLPAVASGDVDVSHSMWLEVMPTGGGGYLSTVLRSGASGDYRSRVRILADGSVQVSLTKVVAGTETVLGSVVTLPGLTYTAGKHLRVRAQVLGASPSTLQVKVWDEEMPEPVQWTRSVTDSTPELQALGSTGLAVYISGSSTEPVVARFDNFEVARPE</sequence>
<dbReference type="Gene3D" id="2.60.40.10">
    <property type="entry name" value="Immunoglobulins"/>
    <property type="match status" value="1"/>
</dbReference>
<keyword evidence="3" id="KW-0812">Transmembrane</keyword>
<dbReference type="SMART" id="SM00089">
    <property type="entry name" value="PKD"/>
    <property type="match status" value="1"/>
</dbReference>
<evidence type="ECO:0000256" key="3">
    <source>
        <dbReference type="SAM" id="Phobius"/>
    </source>
</evidence>
<dbReference type="SMART" id="SM00560">
    <property type="entry name" value="LamGL"/>
    <property type="match status" value="1"/>
</dbReference>
<dbReference type="CDD" id="cd00146">
    <property type="entry name" value="PKD"/>
    <property type="match status" value="1"/>
</dbReference>
<dbReference type="InterPro" id="IPR006558">
    <property type="entry name" value="LamG-like"/>
</dbReference>
<evidence type="ECO:0000256" key="1">
    <source>
        <dbReference type="ARBA" id="ARBA00022729"/>
    </source>
</evidence>
<gene>
    <name evidence="5" type="ORF">G9444_0386</name>
</gene>
<keyword evidence="2" id="KW-1015">Disulfide bond</keyword>
<dbReference type="Proteomes" id="UP000502345">
    <property type="component" value="Chromosome"/>
</dbReference>
<protein>
    <recommendedName>
        <fullName evidence="4">PKD domain-containing protein</fullName>
    </recommendedName>
</protein>
<dbReference type="InterPro" id="IPR013320">
    <property type="entry name" value="ConA-like_dom_sf"/>
</dbReference>
<organism evidence="5 6">
    <name type="scientific">Rhodococcus erythropolis</name>
    <name type="common">Arthrobacter picolinophilus</name>
    <dbReference type="NCBI Taxonomy" id="1833"/>
    <lineage>
        <taxon>Bacteria</taxon>
        <taxon>Bacillati</taxon>
        <taxon>Actinomycetota</taxon>
        <taxon>Actinomycetes</taxon>
        <taxon>Mycobacteriales</taxon>
        <taxon>Nocardiaceae</taxon>
        <taxon>Rhodococcus</taxon>
        <taxon>Rhodococcus erythropolis group</taxon>
    </lineage>
</organism>
<feature type="transmembrane region" description="Helical" evidence="3">
    <location>
        <begin position="21"/>
        <end position="41"/>
    </location>
</feature>
<dbReference type="InterPro" id="IPR000601">
    <property type="entry name" value="PKD_dom"/>
</dbReference>
<dbReference type="InterPro" id="IPR011047">
    <property type="entry name" value="Quinoprotein_ADH-like_sf"/>
</dbReference>
<dbReference type="SUPFAM" id="SSF50998">
    <property type="entry name" value="Quinoprotein alcohol dehydrogenase-like"/>
    <property type="match status" value="1"/>
</dbReference>